<keyword evidence="1" id="KW-0732">Signal</keyword>
<accession>A0A517TSG8</accession>
<gene>
    <name evidence="2" type="ORF">I41_04740</name>
</gene>
<proteinExistence type="predicted"/>
<reference evidence="2 3" key="1">
    <citation type="submission" date="2019-02" db="EMBL/GenBank/DDBJ databases">
        <title>Deep-cultivation of Planctomycetes and their phenomic and genomic characterization uncovers novel biology.</title>
        <authorList>
            <person name="Wiegand S."/>
            <person name="Jogler M."/>
            <person name="Boedeker C."/>
            <person name="Pinto D."/>
            <person name="Vollmers J."/>
            <person name="Rivas-Marin E."/>
            <person name="Kohn T."/>
            <person name="Peeters S.H."/>
            <person name="Heuer A."/>
            <person name="Rast P."/>
            <person name="Oberbeckmann S."/>
            <person name="Bunk B."/>
            <person name="Jeske O."/>
            <person name="Meyerdierks A."/>
            <person name="Storesund J.E."/>
            <person name="Kallscheuer N."/>
            <person name="Luecker S."/>
            <person name="Lage O.M."/>
            <person name="Pohl T."/>
            <person name="Merkel B.J."/>
            <person name="Hornburger P."/>
            <person name="Mueller R.-W."/>
            <person name="Bruemmer F."/>
            <person name="Labrenz M."/>
            <person name="Spormann A.M."/>
            <person name="Op den Camp H."/>
            <person name="Overmann J."/>
            <person name="Amann R."/>
            <person name="Jetten M.S.M."/>
            <person name="Mascher T."/>
            <person name="Medema M.H."/>
            <person name="Devos D.P."/>
            <person name="Kaster A.-K."/>
            <person name="Ovreas L."/>
            <person name="Rohde M."/>
            <person name="Galperin M.Y."/>
            <person name="Jogler C."/>
        </authorList>
    </citation>
    <scope>NUCLEOTIDE SEQUENCE [LARGE SCALE GENOMIC DNA]</scope>
    <source>
        <strain evidence="2 3">I41</strain>
    </source>
</reference>
<sequence precursor="true">MVSKAIACLLITLTFISPSACCCSFEAAVDWVFAGIFLETGIPQSASCCHQATDATRHCASQGGPIHHDDADHHCDGSTDGSHRCPCQEDGSRGTALLSTLDLHASTAVSGLNCLLQLYVVPTLAICNDAPSTTSIEVSSPKGLCETGQGILRAYGRLRI</sequence>
<feature type="chain" id="PRO_5021758947" evidence="1">
    <location>
        <begin position="21"/>
        <end position="160"/>
    </location>
</feature>
<keyword evidence="3" id="KW-1185">Reference proteome</keyword>
<dbReference type="AlphaFoldDB" id="A0A517TSG8"/>
<feature type="signal peptide" evidence="1">
    <location>
        <begin position="1"/>
        <end position="20"/>
    </location>
</feature>
<dbReference type="Proteomes" id="UP000317909">
    <property type="component" value="Chromosome"/>
</dbReference>
<organism evidence="2 3">
    <name type="scientific">Lacipirellula limnantheis</name>
    <dbReference type="NCBI Taxonomy" id="2528024"/>
    <lineage>
        <taxon>Bacteria</taxon>
        <taxon>Pseudomonadati</taxon>
        <taxon>Planctomycetota</taxon>
        <taxon>Planctomycetia</taxon>
        <taxon>Pirellulales</taxon>
        <taxon>Lacipirellulaceae</taxon>
        <taxon>Lacipirellula</taxon>
    </lineage>
</organism>
<evidence type="ECO:0000313" key="2">
    <source>
        <dbReference type="EMBL" id="QDT71317.1"/>
    </source>
</evidence>
<dbReference type="KEGG" id="llh:I41_04740"/>
<name>A0A517TSG8_9BACT</name>
<protein>
    <submittedName>
        <fullName evidence="2">Uncharacterized protein</fullName>
    </submittedName>
</protein>
<dbReference type="EMBL" id="CP036339">
    <property type="protein sequence ID" value="QDT71317.1"/>
    <property type="molecule type" value="Genomic_DNA"/>
</dbReference>
<evidence type="ECO:0000313" key="3">
    <source>
        <dbReference type="Proteomes" id="UP000317909"/>
    </source>
</evidence>
<evidence type="ECO:0000256" key="1">
    <source>
        <dbReference type="SAM" id="SignalP"/>
    </source>
</evidence>